<dbReference type="Proteomes" id="UP000065151">
    <property type="component" value="Chromosome"/>
</dbReference>
<gene>
    <name evidence="2" type="ORF">AU252_21210</name>
</gene>
<evidence type="ECO:0008006" key="4">
    <source>
        <dbReference type="Google" id="ProtNLM"/>
    </source>
</evidence>
<accession>A0A0U3Q9D3</accession>
<proteinExistence type="predicted"/>
<dbReference type="KEGG" id="psul:AU252_21210"/>
<name>A0A0U3Q9D3_9MICC</name>
<protein>
    <recommendedName>
        <fullName evidence="4">DUF998 domain-containing protein</fullName>
    </recommendedName>
</protein>
<evidence type="ECO:0000313" key="2">
    <source>
        <dbReference type="EMBL" id="ALV43374.1"/>
    </source>
</evidence>
<organism evidence="2">
    <name type="scientific">Pseudarthrobacter sulfonivorans</name>
    <dbReference type="NCBI Taxonomy" id="121292"/>
    <lineage>
        <taxon>Bacteria</taxon>
        <taxon>Bacillati</taxon>
        <taxon>Actinomycetota</taxon>
        <taxon>Actinomycetes</taxon>
        <taxon>Micrococcales</taxon>
        <taxon>Micrococcaceae</taxon>
        <taxon>Pseudarthrobacter</taxon>
    </lineage>
</organism>
<dbReference type="EMBL" id="CP013747">
    <property type="protein sequence ID" value="ALV43374.1"/>
    <property type="molecule type" value="Genomic_DNA"/>
</dbReference>
<feature type="transmembrane region" description="Helical" evidence="1">
    <location>
        <begin position="115"/>
        <end position="134"/>
    </location>
</feature>
<feature type="transmembrane region" description="Helical" evidence="1">
    <location>
        <begin position="140"/>
        <end position="159"/>
    </location>
</feature>
<keyword evidence="1" id="KW-1133">Transmembrane helix</keyword>
<feature type="transmembrane region" description="Helical" evidence="1">
    <location>
        <begin position="87"/>
        <end position="108"/>
    </location>
</feature>
<keyword evidence="1" id="KW-0812">Transmembrane</keyword>
<evidence type="ECO:0000313" key="3">
    <source>
        <dbReference type="Proteomes" id="UP000065151"/>
    </source>
</evidence>
<dbReference type="AlphaFoldDB" id="A0A0U3Q9D3"/>
<reference evidence="2 3" key="1">
    <citation type="submission" date="2015-12" db="EMBL/GenBank/DDBJ databases">
        <authorList>
            <person name="Shamseldin A."/>
            <person name="Moawad H."/>
            <person name="Abd El-Rahim W.M."/>
            <person name="Sadowsky M.J."/>
        </authorList>
    </citation>
    <scope>NUCLEOTIDE SEQUENCE [LARGE SCALE GENOMIC DNA]</scope>
    <source>
        <strain evidence="2 3">Ar51</strain>
    </source>
</reference>
<feature type="transmembrane region" description="Helical" evidence="1">
    <location>
        <begin position="27"/>
        <end position="44"/>
    </location>
</feature>
<dbReference type="STRING" id="121292.AU252_21210"/>
<evidence type="ECO:0000256" key="1">
    <source>
        <dbReference type="SAM" id="Phobius"/>
    </source>
</evidence>
<feature type="transmembrane region" description="Helical" evidence="1">
    <location>
        <begin position="56"/>
        <end position="81"/>
    </location>
</feature>
<keyword evidence="1" id="KW-0472">Membrane</keyword>
<sequence>MNVKPRGCIADECVGQSYRAAGPLESALALAAIGLMIATALGLYQMHRFEGRGARIVRIASLIAAASMLVGILGLVINNVFFNSGLVYFLVAFPGILLAMLAFAVTGAGLMRSRVMPPWAGAMLILTSLLLLVHNDQNELILLVIPFGVTWMVLGGLLWSTTASSSSRWHARIQHV</sequence>